<sequence length="115" mass="13082">MLLAKVRRIHNSRLVISRVTQLGFLEYVEYYASFRLYMTDSAKWHARQSTQCFVILDNVNGKTKYTVPIFELAEKLAVSVELPVLTPVELKRTTPTATMTTTISTITTAVVAERQ</sequence>
<gene>
    <name evidence="1" type="ORF">CRM22_009979</name>
</gene>
<proteinExistence type="predicted"/>
<evidence type="ECO:0000313" key="1">
    <source>
        <dbReference type="EMBL" id="TGZ57196.1"/>
    </source>
</evidence>
<comment type="caution">
    <text evidence="1">The sequence shown here is derived from an EMBL/GenBank/DDBJ whole genome shotgun (WGS) entry which is preliminary data.</text>
</comment>
<name>A0A4S2L4L2_OPIFE</name>
<protein>
    <submittedName>
        <fullName evidence="1">Uncharacterized protein</fullName>
    </submittedName>
</protein>
<dbReference type="EMBL" id="SJOL01009489">
    <property type="protein sequence ID" value="TGZ57196.1"/>
    <property type="molecule type" value="Genomic_DNA"/>
</dbReference>
<keyword evidence="2" id="KW-1185">Reference proteome</keyword>
<evidence type="ECO:0000313" key="2">
    <source>
        <dbReference type="Proteomes" id="UP000308267"/>
    </source>
</evidence>
<organism evidence="1 2">
    <name type="scientific">Opisthorchis felineus</name>
    <dbReference type="NCBI Taxonomy" id="147828"/>
    <lineage>
        <taxon>Eukaryota</taxon>
        <taxon>Metazoa</taxon>
        <taxon>Spiralia</taxon>
        <taxon>Lophotrochozoa</taxon>
        <taxon>Platyhelminthes</taxon>
        <taxon>Trematoda</taxon>
        <taxon>Digenea</taxon>
        <taxon>Opisthorchiida</taxon>
        <taxon>Opisthorchiata</taxon>
        <taxon>Opisthorchiidae</taxon>
        <taxon>Opisthorchis</taxon>
    </lineage>
</organism>
<dbReference type="AlphaFoldDB" id="A0A4S2L4L2"/>
<accession>A0A4S2L4L2</accession>
<dbReference type="Proteomes" id="UP000308267">
    <property type="component" value="Unassembled WGS sequence"/>
</dbReference>
<reference evidence="1 2" key="1">
    <citation type="journal article" date="2019" name="BMC Genomics">
        <title>New insights from Opisthorchis felineus genome: update on genomics of the epidemiologically important liver flukes.</title>
        <authorList>
            <person name="Ershov N.I."/>
            <person name="Mordvinov V.A."/>
            <person name="Prokhortchouk E.B."/>
            <person name="Pakharukova M.Y."/>
            <person name="Gunbin K.V."/>
            <person name="Ustyantsev K."/>
            <person name="Genaev M.A."/>
            <person name="Blinov A.G."/>
            <person name="Mazur A."/>
            <person name="Boulygina E."/>
            <person name="Tsygankova S."/>
            <person name="Khrameeva E."/>
            <person name="Chekanov N."/>
            <person name="Fan G."/>
            <person name="Xiao A."/>
            <person name="Zhang H."/>
            <person name="Xu X."/>
            <person name="Yang H."/>
            <person name="Solovyev V."/>
            <person name="Lee S.M."/>
            <person name="Liu X."/>
            <person name="Afonnikov D.A."/>
            <person name="Skryabin K.G."/>
        </authorList>
    </citation>
    <scope>NUCLEOTIDE SEQUENCE [LARGE SCALE GENOMIC DNA]</scope>
    <source>
        <strain evidence="1">AK-0245</strain>
        <tissue evidence="1">Whole organism</tissue>
    </source>
</reference>